<dbReference type="AlphaFoldDB" id="A0A1J6W9U5"/>
<dbReference type="Proteomes" id="UP000182062">
    <property type="component" value="Unassembled WGS sequence"/>
</dbReference>
<evidence type="ECO:0000313" key="3">
    <source>
        <dbReference type="Proteomes" id="UP000182062"/>
    </source>
</evidence>
<keyword evidence="3" id="KW-1185">Reference proteome</keyword>
<organism evidence="2 3">
    <name type="scientific">Rossellomorea aquimaris</name>
    <dbReference type="NCBI Taxonomy" id="189382"/>
    <lineage>
        <taxon>Bacteria</taxon>
        <taxon>Bacillati</taxon>
        <taxon>Bacillota</taxon>
        <taxon>Bacilli</taxon>
        <taxon>Bacillales</taxon>
        <taxon>Bacillaceae</taxon>
        <taxon>Rossellomorea</taxon>
    </lineage>
</organism>
<evidence type="ECO:0000256" key="1">
    <source>
        <dbReference type="SAM" id="Phobius"/>
    </source>
</evidence>
<comment type="caution">
    <text evidence="2">The sequence shown here is derived from an EMBL/GenBank/DDBJ whole genome shotgun (WGS) entry which is preliminary data.</text>
</comment>
<dbReference type="EMBL" id="MINN01000128">
    <property type="protein sequence ID" value="OIU68648.1"/>
    <property type="molecule type" value="Genomic_DNA"/>
</dbReference>
<name>A0A1J6W9U5_9BACI</name>
<gene>
    <name evidence="2" type="ORF">BHE18_17145</name>
</gene>
<dbReference type="OrthoDB" id="2721749at2"/>
<sequence>MKQALFFFGSALAVIFGGGFLIRFIRDGDFYIAEFAGGVTGVVLLVLTLVVKNKGENAERGF</sequence>
<feature type="transmembrane region" description="Helical" evidence="1">
    <location>
        <begin position="5"/>
        <end position="25"/>
    </location>
</feature>
<keyword evidence="1" id="KW-1133">Transmembrane helix</keyword>
<accession>A0A1J6W9U5</accession>
<protein>
    <submittedName>
        <fullName evidence="2">Uncharacterized protein</fullName>
    </submittedName>
</protein>
<feature type="transmembrane region" description="Helical" evidence="1">
    <location>
        <begin position="31"/>
        <end position="51"/>
    </location>
</feature>
<keyword evidence="1" id="KW-0812">Transmembrane</keyword>
<reference evidence="2 3" key="1">
    <citation type="submission" date="2016-09" db="EMBL/GenBank/DDBJ databases">
        <title>Bacillus aquimaris SAMM genome sequence reveals colonization and biosurfactant production capacities.</title>
        <authorList>
            <person name="Waghmode S.R."/>
            <person name="Suryavanshi M.V."/>
        </authorList>
    </citation>
    <scope>NUCLEOTIDE SEQUENCE [LARGE SCALE GENOMIC DNA]</scope>
    <source>
        <strain evidence="2 3">SAMM</strain>
    </source>
</reference>
<evidence type="ECO:0000313" key="2">
    <source>
        <dbReference type="EMBL" id="OIU68648.1"/>
    </source>
</evidence>
<proteinExistence type="predicted"/>
<dbReference type="RefSeq" id="WP_071620076.1">
    <property type="nucleotide sequence ID" value="NZ_MINN01000128.1"/>
</dbReference>
<keyword evidence="1" id="KW-0472">Membrane</keyword>